<feature type="domain" description="HMG" evidence="1">
    <location>
        <begin position="71"/>
        <end position="194"/>
    </location>
</feature>
<evidence type="ECO:0000313" key="2">
    <source>
        <dbReference type="EMBL" id="KAL0578174.1"/>
    </source>
</evidence>
<name>A0ABR3FRV4_9AGAR</name>
<protein>
    <recommendedName>
        <fullName evidence="1">HMG domain-containing protein</fullName>
    </recommendedName>
</protein>
<dbReference type="InterPro" id="IPR040648">
    <property type="entry name" value="HMGXB3_CxC4"/>
</dbReference>
<dbReference type="EMBL" id="JBAHYK010000115">
    <property type="protein sequence ID" value="KAL0578174.1"/>
    <property type="molecule type" value="Genomic_DNA"/>
</dbReference>
<dbReference type="Proteomes" id="UP001465976">
    <property type="component" value="Unassembled WGS sequence"/>
</dbReference>
<organism evidence="2 3">
    <name type="scientific">Marasmius crinis-equi</name>
    <dbReference type="NCBI Taxonomy" id="585013"/>
    <lineage>
        <taxon>Eukaryota</taxon>
        <taxon>Fungi</taxon>
        <taxon>Dikarya</taxon>
        <taxon>Basidiomycota</taxon>
        <taxon>Agaricomycotina</taxon>
        <taxon>Agaricomycetes</taxon>
        <taxon>Agaricomycetidae</taxon>
        <taxon>Agaricales</taxon>
        <taxon>Marasmiineae</taxon>
        <taxon>Marasmiaceae</taxon>
        <taxon>Marasmius</taxon>
    </lineage>
</organism>
<reference evidence="2 3" key="1">
    <citation type="submission" date="2024-02" db="EMBL/GenBank/DDBJ databases">
        <title>A draft genome for the cacao thread blight pathogen Marasmius crinis-equi.</title>
        <authorList>
            <person name="Cohen S.P."/>
            <person name="Baruah I.K."/>
            <person name="Amoako-Attah I."/>
            <person name="Bukari Y."/>
            <person name="Meinhardt L.W."/>
            <person name="Bailey B.A."/>
        </authorList>
    </citation>
    <scope>NUCLEOTIDE SEQUENCE [LARGE SCALE GENOMIC DNA]</scope>
    <source>
        <strain evidence="2 3">GH-76</strain>
    </source>
</reference>
<evidence type="ECO:0000313" key="3">
    <source>
        <dbReference type="Proteomes" id="UP001465976"/>
    </source>
</evidence>
<proteinExistence type="predicted"/>
<evidence type="ECO:0000259" key="1">
    <source>
        <dbReference type="Pfam" id="PF18717"/>
    </source>
</evidence>
<comment type="caution">
    <text evidence="2">The sequence shown here is derived from an EMBL/GenBank/DDBJ whole genome shotgun (WGS) entry which is preliminary data.</text>
</comment>
<sequence>MGTESPENDDPTIEDSICMLEDLNLGHSLSNTTEDAISYLAVLPPEWASLSTDLLHYPRVRGGEEVPLTIPLAMQNRSQCGREGTLIQEEHKVVRSCTVYTLTGELTRKIELAHCPTCPPRKRCFIGPDPRALGVFNYNNSVLFTHELLDEYTSRYMTSKTPFAAFVEAMGRLYKGRGQSFVKEDLLRSVWFAYVNIQDLSYDMTCQKCGDEPDCLIWDGVTLGFGQKHVLDTLRPPTHVHSSATDRYRHYPRKPQLIPDAKEAPIRRLMKKWTTGKKRKAKPLGSDDEDLDEDAPDIEEFNIVVGRLMLVSKEVAVLFKRTFGTNTDIDACLKKLYGKLFQQIAAEESAVQMIMPRCLEKLKKFSENPRWESASDLLEIPALYHVLEAESKIRGGYPQDLMDVCAWLYRRTSEVFAELVLFTKDEPPAASSEMQEVPFCDDWKKAVAIASPKPVFDHNIRNSRGTGVRKAQGIRNGVANVPNTTRPMEINVLQEGSWQRGVPIAYAMGFTVSRKEKDEMTFSLLW</sequence>
<accession>A0ABR3FRV4</accession>
<keyword evidence="3" id="KW-1185">Reference proteome</keyword>
<gene>
    <name evidence="2" type="ORF">V5O48_003805</name>
</gene>
<dbReference type="Pfam" id="PF18717">
    <property type="entry name" value="CxC4"/>
    <property type="match status" value="1"/>
</dbReference>